<dbReference type="Pfam" id="PF10032">
    <property type="entry name" value="Pho88"/>
    <property type="match status" value="1"/>
</dbReference>
<evidence type="ECO:0000313" key="2">
    <source>
        <dbReference type="EMBL" id="KAF7778945.1"/>
    </source>
</evidence>
<name>A0A8H7F6X7_AGABI</name>
<dbReference type="AlphaFoldDB" id="A0A8H7F6X7"/>
<gene>
    <name evidence="2" type="ORF">Agabi119p4_3290</name>
</gene>
<dbReference type="GO" id="GO:0045047">
    <property type="term" value="P:protein targeting to ER"/>
    <property type="evidence" value="ECO:0007669"/>
    <property type="project" value="InterPro"/>
</dbReference>
<accession>A0A8H7F6X7</accession>
<feature type="transmembrane region" description="Helical" evidence="1">
    <location>
        <begin position="40"/>
        <end position="60"/>
    </location>
</feature>
<organism evidence="2 3">
    <name type="scientific">Agaricus bisporus var. burnettii</name>
    <dbReference type="NCBI Taxonomy" id="192524"/>
    <lineage>
        <taxon>Eukaryota</taxon>
        <taxon>Fungi</taxon>
        <taxon>Dikarya</taxon>
        <taxon>Basidiomycota</taxon>
        <taxon>Agaricomycotina</taxon>
        <taxon>Agaricomycetes</taxon>
        <taxon>Agaricomycetidae</taxon>
        <taxon>Agaricales</taxon>
        <taxon>Agaricineae</taxon>
        <taxon>Agaricaceae</taxon>
        <taxon>Agaricus</taxon>
    </lineage>
</organism>
<protein>
    <submittedName>
        <fullName evidence="2">Uncharacterized protein</fullName>
    </submittedName>
</protein>
<dbReference type="EMBL" id="JABXXO010000004">
    <property type="protein sequence ID" value="KAF7778945.1"/>
    <property type="molecule type" value="Genomic_DNA"/>
</dbReference>
<evidence type="ECO:0000313" key="3">
    <source>
        <dbReference type="Proteomes" id="UP000629468"/>
    </source>
</evidence>
<keyword evidence="1" id="KW-0812">Transmembrane</keyword>
<keyword evidence="1" id="KW-1133">Transmembrane helix</keyword>
<proteinExistence type="predicted"/>
<reference evidence="2 3" key="1">
    <citation type="journal article" name="Sci. Rep.">
        <title>Telomere-to-telomere assembled and centromere annotated genomes of the two main subspecies of the button mushroom Agaricus bisporus reveal especially polymorphic chromosome ends.</title>
        <authorList>
            <person name="Sonnenberg A.S.M."/>
            <person name="Sedaghat-Telgerd N."/>
            <person name="Lavrijssen B."/>
            <person name="Ohm R.A."/>
            <person name="Hendrickx P.M."/>
            <person name="Scholtmeijer K."/>
            <person name="Baars J.J.P."/>
            <person name="van Peer A."/>
        </authorList>
    </citation>
    <scope>NUCLEOTIDE SEQUENCE [LARGE SCALE GENOMIC DNA]</scope>
    <source>
        <strain evidence="2 3">H119_p4</strain>
    </source>
</reference>
<comment type="caution">
    <text evidence="2">The sequence shown here is derived from an EMBL/GenBank/DDBJ whole genome shotgun (WGS) entry which is preliminary data.</text>
</comment>
<sequence length="182" mass="20062">MRSTIRALFEYLKFAVALISSSRSSPLARKIPFEDPIVLGYVRIAYITAQVVILATYYYVTTKLSSNKLRPLPQWCATNTSIMLASIAPPISGTCSPLLPSFQDGWNANNPKQLRSHSVEATASGYQCWTPFERNPGPLTPHPLVDSPILGQDLTVTAVLQAIITFFIFPPSHTLRSSLPRA</sequence>
<dbReference type="GO" id="GO:0005783">
    <property type="term" value="C:endoplasmic reticulum"/>
    <property type="evidence" value="ECO:0007669"/>
    <property type="project" value="InterPro"/>
</dbReference>
<dbReference type="InterPro" id="IPR012098">
    <property type="entry name" value="SND3_fun"/>
</dbReference>
<dbReference type="Proteomes" id="UP000629468">
    <property type="component" value="Unassembled WGS sequence"/>
</dbReference>
<evidence type="ECO:0000256" key="1">
    <source>
        <dbReference type="SAM" id="Phobius"/>
    </source>
</evidence>
<keyword evidence="1" id="KW-0472">Membrane</keyword>